<name>A0A2G9U0F3_TELCI</name>
<keyword evidence="2" id="KW-1185">Reference proteome</keyword>
<dbReference type="GO" id="GO:0047756">
    <property type="term" value="F:chondroitin 4-sulfotransferase activity"/>
    <property type="evidence" value="ECO:0007669"/>
    <property type="project" value="InterPro"/>
</dbReference>
<protein>
    <submittedName>
        <fullName evidence="1">Uncharacterized protein</fullName>
    </submittedName>
</protein>
<dbReference type="OrthoDB" id="408912at2759"/>
<dbReference type="GO" id="GO:0050650">
    <property type="term" value="P:chondroitin sulfate proteoglycan biosynthetic process"/>
    <property type="evidence" value="ECO:0007669"/>
    <property type="project" value="InterPro"/>
</dbReference>
<dbReference type="EMBL" id="KZ350628">
    <property type="protein sequence ID" value="PIO63685.1"/>
    <property type="molecule type" value="Genomic_DNA"/>
</dbReference>
<reference evidence="1 2" key="1">
    <citation type="submission" date="2015-09" db="EMBL/GenBank/DDBJ databases">
        <title>Draft genome of the parasitic nematode Teladorsagia circumcincta isolate WARC Sus (inbred).</title>
        <authorList>
            <person name="Mitreva M."/>
        </authorList>
    </citation>
    <scope>NUCLEOTIDE SEQUENCE [LARGE SCALE GENOMIC DNA]</scope>
    <source>
        <strain evidence="1 2">S</strain>
    </source>
</reference>
<dbReference type="InterPro" id="IPR005331">
    <property type="entry name" value="Sulfotransferase"/>
</dbReference>
<dbReference type="GO" id="GO:1902884">
    <property type="term" value="P:positive regulation of response to oxidative stress"/>
    <property type="evidence" value="ECO:0007669"/>
    <property type="project" value="InterPro"/>
</dbReference>
<dbReference type="AlphaFoldDB" id="A0A2G9U0F3"/>
<dbReference type="PANTHER" id="PTHR22900">
    <property type="entry name" value="PROTEIN CBG14245-RELATED"/>
    <property type="match status" value="1"/>
</dbReference>
<dbReference type="PANTHER" id="PTHR22900:SF5">
    <property type="entry name" value="PROTEIN CBG14245"/>
    <property type="match status" value="1"/>
</dbReference>
<sequence>VLPNRMFMGIGATEMCETNQAECVQPFAQIRSLIVVRLCKGQNEFKSVGGMQRRLHLHDHHLDKWQFIMVTREPVDRFLSGFIDRCIRVRDPCFGCGSNITCFLEEEYKSLSSRVCTCGQRWPVVAKRDPGGYPCFPTELLQPRARVATRNNRGCDRNAAFLAGRVTVATKPIKVHNPNP</sequence>
<gene>
    <name evidence="1" type="ORF">TELCIR_14709</name>
</gene>
<organism evidence="1 2">
    <name type="scientific">Teladorsagia circumcincta</name>
    <name type="common">Brown stomach worm</name>
    <name type="synonym">Ostertagia circumcincta</name>
    <dbReference type="NCBI Taxonomy" id="45464"/>
    <lineage>
        <taxon>Eukaryota</taxon>
        <taxon>Metazoa</taxon>
        <taxon>Ecdysozoa</taxon>
        <taxon>Nematoda</taxon>
        <taxon>Chromadorea</taxon>
        <taxon>Rhabditida</taxon>
        <taxon>Rhabditina</taxon>
        <taxon>Rhabditomorpha</taxon>
        <taxon>Strongyloidea</taxon>
        <taxon>Trichostrongylidae</taxon>
        <taxon>Teladorsagia</taxon>
    </lineage>
</organism>
<dbReference type="Pfam" id="PF03567">
    <property type="entry name" value="Sulfotransfer_2"/>
    <property type="match status" value="1"/>
</dbReference>
<accession>A0A2G9U0F3</accession>
<evidence type="ECO:0000313" key="1">
    <source>
        <dbReference type="EMBL" id="PIO63685.1"/>
    </source>
</evidence>
<proteinExistence type="predicted"/>
<feature type="non-terminal residue" evidence="1">
    <location>
        <position position="1"/>
    </location>
</feature>
<dbReference type="Proteomes" id="UP000230423">
    <property type="component" value="Unassembled WGS sequence"/>
</dbReference>
<dbReference type="InterPro" id="IPR007669">
    <property type="entry name" value="Chst-1-like"/>
</dbReference>
<evidence type="ECO:0000313" key="2">
    <source>
        <dbReference type="Proteomes" id="UP000230423"/>
    </source>
</evidence>
<dbReference type="GO" id="GO:0016020">
    <property type="term" value="C:membrane"/>
    <property type="evidence" value="ECO:0007669"/>
    <property type="project" value="InterPro"/>
</dbReference>